<evidence type="ECO:0000256" key="7">
    <source>
        <dbReference type="ARBA" id="ARBA00034006"/>
    </source>
</evidence>
<comment type="similarity">
    <text evidence="1 8">Belongs to the GSP E family.</text>
</comment>
<dbReference type="KEGG" id="fau:Fraau_0107"/>
<dbReference type="Pfam" id="PF00437">
    <property type="entry name" value="T2SSE"/>
    <property type="match status" value="1"/>
</dbReference>
<dbReference type="PROSITE" id="PS00662">
    <property type="entry name" value="T2SP_E"/>
    <property type="match status" value="1"/>
</dbReference>
<keyword evidence="11" id="KW-1185">Reference proteome</keyword>
<dbReference type="Gene3D" id="3.30.450.90">
    <property type="match status" value="1"/>
</dbReference>
<dbReference type="Gene3D" id="1.10.40.70">
    <property type="match status" value="1"/>
</dbReference>
<dbReference type="HOGENOM" id="CLU_013446_10_6_6"/>
<dbReference type="PANTHER" id="PTHR30258:SF2">
    <property type="entry name" value="COMG OPERON PROTEIN 1"/>
    <property type="match status" value="1"/>
</dbReference>
<dbReference type="GO" id="GO:0005524">
    <property type="term" value="F:ATP binding"/>
    <property type="evidence" value="ECO:0007669"/>
    <property type="project" value="UniProtKB-UniRule"/>
</dbReference>
<dbReference type="InterPro" id="IPR013369">
    <property type="entry name" value="T2SS_GspE"/>
</dbReference>
<sequence>MSSVSPGRSDAASMAVPGVASLSSAAPAKLAAAVAGMDHAAVEAVCQWLLQRECLKPLDLQRARRLLQPTDGSLTGLLVRLGMVSERDVAEAWAEQLGVPLLVAASVAELPPPSLELSPRFLKFQQAVPIQCADGQLAVALADPADRYPLHAIALAAGRPVALWVGLRSEIEALIERGYGSGRSAMGTIVEHLDEAGHAEDDVEHLRDLASEAPVIRLVNLLLQRAVEQRASDVHIEPYDATLKVRYRIDGVLHDVESPPASSTAAVISRIKIMARMNIAERRLPQDGRIVLRVQGRELDVRVSTVPTGFGESVVMRLLDRQSVVLDFAHLGFDADFEARLLEVLKRPHGIVLATGPTGSGKTTTLYTALAGLNTDEVKIITVEDPVEYQLKGINQIQVKPQIGLDFATALRSILRQDPDILMVGEMRDLETCRIAIQSALTGHRVLSTLHTNHAAGGITRLLDMGVEDYLLASTVNALLAQRLVRRLDPELAIPYQPSSELIERFELDRHAAGAPLQLWRPGSSAANPTGFRGRCAIVELLVMEAPIQRLVMQHAGEQQLEAAARSAGMRTMYEDGIGKALRGLTTLEEVLRVTHMAA</sequence>
<evidence type="ECO:0000313" key="10">
    <source>
        <dbReference type="EMBL" id="AFC84607.1"/>
    </source>
</evidence>
<dbReference type="SUPFAM" id="SSF160246">
    <property type="entry name" value="EspE N-terminal domain-like"/>
    <property type="match status" value="1"/>
</dbReference>
<dbReference type="InterPro" id="IPR001482">
    <property type="entry name" value="T2SS/T4SS_dom"/>
</dbReference>
<evidence type="ECO:0000256" key="2">
    <source>
        <dbReference type="ARBA" id="ARBA00022448"/>
    </source>
</evidence>
<keyword evidence="3 8" id="KW-0547">Nucleotide-binding</keyword>
<dbReference type="eggNOG" id="COG2804">
    <property type="taxonomic scope" value="Bacteria"/>
</dbReference>
<dbReference type="Gene3D" id="3.40.50.300">
    <property type="entry name" value="P-loop containing nucleotide triphosphate hydrolases"/>
    <property type="match status" value="1"/>
</dbReference>
<evidence type="ECO:0000256" key="3">
    <source>
        <dbReference type="ARBA" id="ARBA00022741"/>
    </source>
</evidence>
<organism evidence="10 11">
    <name type="scientific">Frateuria aurantia (strain ATCC 33424 / DSM 6220 / KCTC 2777 / LMG 1558 / NBRC 3245 / NCIMB 13370)</name>
    <name type="common">Acetobacter aurantius</name>
    <dbReference type="NCBI Taxonomy" id="767434"/>
    <lineage>
        <taxon>Bacteria</taxon>
        <taxon>Pseudomonadati</taxon>
        <taxon>Pseudomonadota</taxon>
        <taxon>Gammaproteobacteria</taxon>
        <taxon>Lysobacterales</taxon>
        <taxon>Rhodanobacteraceae</taxon>
        <taxon>Frateuria</taxon>
    </lineage>
</organism>
<dbReference type="GO" id="GO:0008564">
    <property type="term" value="F:protein-exporting ATPase activity"/>
    <property type="evidence" value="ECO:0007669"/>
    <property type="project" value="UniProtKB-EC"/>
</dbReference>
<protein>
    <recommendedName>
        <fullName evidence="8">Type II secretion system protein E</fullName>
        <shortName evidence="8">T2SS protein E</shortName>
    </recommendedName>
    <alternativeName>
        <fullName evidence="8">Type II traffic warden ATPase</fullName>
    </alternativeName>
</protein>
<evidence type="ECO:0000259" key="9">
    <source>
        <dbReference type="PROSITE" id="PS00662"/>
    </source>
</evidence>
<dbReference type="InterPro" id="IPR027417">
    <property type="entry name" value="P-loop_NTPase"/>
</dbReference>
<name>H8KZU6_FRAAD</name>
<dbReference type="CDD" id="cd01129">
    <property type="entry name" value="PulE-GspE-like"/>
    <property type="match status" value="1"/>
</dbReference>
<dbReference type="SUPFAM" id="SSF52540">
    <property type="entry name" value="P-loop containing nucleoside triphosphate hydrolases"/>
    <property type="match status" value="1"/>
</dbReference>
<dbReference type="PANTHER" id="PTHR30258">
    <property type="entry name" value="TYPE II SECRETION SYSTEM PROTEIN GSPE-RELATED"/>
    <property type="match status" value="1"/>
</dbReference>
<keyword evidence="4 8" id="KW-0067">ATP-binding</keyword>
<dbReference type="InterPro" id="IPR037257">
    <property type="entry name" value="T2SS_E_N_sf"/>
</dbReference>
<proteinExistence type="inferred from homology"/>
<evidence type="ECO:0000313" key="11">
    <source>
        <dbReference type="Proteomes" id="UP000005234"/>
    </source>
</evidence>
<keyword evidence="6" id="KW-1278">Translocase</keyword>
<evidence type="ECO:0000256" key="1">
    <source>
        <dbReference type="ARBA" id="ARBA00006611"/>
    </source>
</evidence>
<comment type="subcellular location">
    <subcellularLocation>
        <location evidence="8">Cell inner membrane</location>
    </subcellularLocation>
</comment>
<gene>
    <name evidence="10" type="ordered locus">Fraau_0107</name>
</gene>
<accession>H8KZU6</accession>
<dbReference type="STRING" id="767434.Fraau_0107"/>
<dbReference type="InterPro" id="IPR007831">
    <property type="entry name" value="T2SS_GspE_N"/>
</dbReference>
<evidence type="ECO:0000256" key="6">
    <source>
        <dbReference type="ARBA" id="ARBA00022967"/>
    </source>
</evidence>
<dbReference type="NCBIfam" id="TIGR02533">
    <property type="entry name" value="type_II_gspE"/>
    <property type="match status" value="1"/>
</dbReference>
<comment type="function">
    <text evidence="8">ATPase component of the type II secretion system required for the energy-dependent secretion of extracellular factors such as proteases and toxins from the periplasm. Acts as a molecular motor to provide the energy that is required for assembly of the pseudopilus and the extrusion of substrates generated in the cytoplasm.</text>
</comment>
<dbReference type="Proteomes" id="UP000005234">
    <property type="component" value="Chromosome"/>
</dbReference>
<dbReference type="FunFam" id="3.30.450.90:FF:000001">
    <property type="entry name" value="Type II secretion system ATPase GspE"/>
    <property type="match status" value="1"/>
</dbReference>
<dbReference type="FunFam" id="3.40.50.300:FF:000398">
    <property type="entry name" value="Type IV pilus assembly ATPase PilB"/>
    <property type="match status" value="1"/>
</dbReference>
<comment type="catalytic activity">
    <reaction evidence="7">
        <text>ATP + H2O + cellular proteinSide 1 = ADP + phosphate + cellular proteinSide 2.</text>
        <dbReference type="EC" id="7.4.2.8"/>
    </reaction>
</comment>
<dbReference type="EMBL" id="CP003350">
    <property type="protein sequence ID" value="AFC84607.1"/>
    <property type="molecule type" value="Genomic_DNA"/>
</dbReference>
<evidence type="ECO:0000256" key="4">
    <source>
        <dbReference type="ARBA" id="ARBA00022840"/>
    </source>
</evidence>
<dbReference type="GO" id="GO:0016887">
    <property type="term" value="F:ATP hydrolysis activity"/>
    <property type="evidence" value="ECO:0007669"/>
    <property type="project" value="TreeGrafter"/>
</dbReference>
<evidence type="ECO:0000256" key="8">
    <source>
        <dbReference type="RuleBase" id="RU366070"/>
    </source>
</evidence>
<dbReference type="Gene3D" id="3.30.300.160">
    <property type="entry name" value="Type II secretion system, protein E, N-terminal domain"/>
    <property type="match status" value="1"/>
</dbReference>
<keyword evidence="5 8" id="KW-0653">Protein transport</keyword>
<evidence type="ECO:0000256" key="5">
    <source>
        <dbReference type="ARBA" id="ARBA00022927"/>
    </source>
</evidence>
<dbReference type="GO" id="GO:0015627">
    <property type="term" value="C:type II protein secretion system complex"/>
    <property type="evidence" value="ECO:0007669"/>
    <property type="project" value="UniProtKB-UniRule"/>
</dbReference>
<keyword evidence="2 8" id="KW-0813">Transport</keyword>
<dbReference type="Pfam" id="PF05157">
    <property type="entry name" value="MshEN"/>
    <property type="match status" value="1"/>
</dbReference>
<dbReference type="AlphaFoldDB" id="H8KZU6"/>
<reference evidence="10" key="1">
    <citation type="submission" date="2012-02" db="EMBL/GenBank/DDBJ databases">
        <title>The complete genome of Frateuria aurantia DSM 6220.</title>
        <authorList>
            <consortium name="US DOE Joint Genome Institute (JGI-PGF)"/>
            <person name="Lucas S."/>
            <person name="Copeland A."/>
            <person name="Lapidus A."/>
            <person name="Glavina del Rio T."/>
            <person name="Dalin E."/>
            <person name="Tice H."/>
            <person name="Bruce D."/>
            <person name="Goodwin L."/>
            <person name="Pitluck S."/>
            <person name="Peters L."/>
            <person name="Ovchinnikova G."/>
            <person name="Teshima H."/>
            <person name="Kyrpides N."/>
            <person name="Mavromatis K."/>
            <person name="Ivanova N."/>
            <person name="Brettin T."/>
            <person name="Detter J.C."/>
            <person name="Han C."/>
            <person name="Larimer F."/>
            <person name="Land M."/>
            <person name="Hauser L."/>
            <person name="Markowitz V."/>
            <person name="Cheng J.-F."/>
            <person name="Hugenholtz P."/>
            <person name="Woyke T."/>
            <person name="Wu D."/>
            <person name="Brambilla E."/>
            <person name="Klenk H.-P."/>
            <person name="Eisen J.A."/>
        </authorList>
    </citation>
    <scope>NUCLEOTIDE SEQUENCE</scope>
    <source>
        <strain evidence="10">DSM 6220</strain>
    </source>
</reference>
<feature type="domain" description="Bacterial type II secretion system protein E" evidence="9">
    <location>
        <begin position="415"/>
        <end position="429"/>
    </location>
</feature>
<dbReference type="GO" id="GO:0015628">
    <property type="term" value="P:protein secretion by the type II secretion system"/>
    <property type="evidence" value="ECO:0007669"/>
    <property type="project" value="UniProtKB-UniRule"/>
</dbReference>
<dbReference type="GO" id="GO:0005886">
    <property type="term" value="C:plasma membrane"/>
    <property type="evidence" value="ECO:0007669"/>
    <property type="project" value="UniProtKB-SubCell"/>
</dbReference>